<dbReference type="InterPro" id="IPR056884">
    <property type="entry name" value="NPHP3-like_N"/>
</dbReference>
<protein>
    <recommendedName>
        <fullName evidence="4">Nephrocystin 3-like N-terminal domain-containing protein</fullName>
    </recommendedName>
</protein>
<dbReference type="Gene3D" id="3.40.50.300">
    <property type="entry name" value="P-loop containing nucleotide triphosphate hydrolases"/>
    <property type="match status" value="1"/>
</dbReference>
<dbReference type="HOGENOM" id="CLU_000288_6_3_1"/>
<dbReference type="InterPro" id="IPR020472">
    <property type="entry name" value="WD40_PAC1"/>
</dbReference>
<feature type="repeat" description="WD" evidence="3">
    <location>
        <begin position="600"/>
        <end position="641"/>
    </location>
</feature>
<dbReference type="Pfam" id="PF00400">
    <property type="entry name" value="WD40"/>
    <property type="match status" value="7"/>
</dbReference>
<reference evidence="6" key="2">
    <citation type="submission" date="2015-01" db="EMBL/GenBank/DDBJ databases">
        <title>Evolutionary Origins and Diversification of the Mycorrhizal Mutualists.</title>
        <authorList>
            <consortium name="DOE Joint Genome Institute"/>
            <consortium name="Mycorrhizal Genomics Consortium"/>
            <person name="Kohler A."/>
            <person name="Kuo A."/>
            <person name="Nagy L.G."/>
            <person name="Floudas D."/>
            <person name="Copeland A."/>
            <person name="Barry K.W."/>
            <person name="Cichocki N."/>
            <person name="Veneault-Fourrey C."/>
            <person name="LaButti K."/>
            <person name="Lindquist E.A."/>
            <person name="Lipzen A."/>
            <person name="Lundell T."/>
            <person name="Morin E."/>
            <person name="Murat C."/>
            <person name="Riley R."/>
            <person name="Ohm R."/>
            <person name="Sun H."/>
            <person name="Tunlid A."/>
            <person name="Henrissat B."/>
            <person name="Grigoriev I.V."/>
            <person name="Hibbett D.S."/>
            <person name="Martin F."/>
        </authorList>
    </citation>
    <scope>NUCLEOTIDE SEQUENCE [LARGE SCALE GENOMIC DNA]</scope>
    <source>
        <strain evidence="6">Foug A</strain>
    </source>
</reference>
<dbReference type="InterPro" id="IPR001680">
    <property type="entry name" value="WD40_rpt"/>
</dbReference>
<feature type="repeat" description="WD" evidence="3">
    <location>
        <begin position="643"/>
        <end position="686"/>
    </location>
</feature>
<dbReference type="OrthoDB" id="163438at2759"/>
<dbReference type="PROSITE" id="PS00678">
    <property type="entry name" value="WD_REPEATS_1"/>
    <property type="match status" value="5"/>
</dbReference>
<keyword evidence="2" id="KW-0677">Repeat</keyword>
<proteinExistence type="predicted"/>
<feature type="domain" description="Nephrocystin 3-like N-terminal" evidence="4">
    <location>
        <begin position="51"/>
        <end position="214"/>
    </location>
</feature>
<dbReference type="CDD" id="cd00200">
    <property type="entry name" value="WD40"/>
    <property type="match status" value="1"/>
</dbReference>
<dbReference type="STRING" id="1036808.A0A0C3ANG9"/>
<feature type="repeat" description="WD" evidence="3">
    <location>
        <begin position="780"/>
        <end position="814"/>
    </location>
</feature>
<dbReference type="InParanoid" id="A0A0C3ANG9"/>
<dbReference type="Proteomes" id="UP000053989">
    <property type="component" value="Unassembled WGS sequence"/>
</dbReference>
<evidence type="ECO:0000313" key="5">
    <source>
        <dbReference type="EMBL" id="KIM66522.1"/>
    </source>
</evidence>
<sequence length="1010" mass="111135">MQDLRDQALLNIQYDVQQIRENLSLDFLAYAGGVGLIKAKKCLDGTRTDILKEVMDWVDNTRATAPRVYWLYGQAGKGKSAIAHTIALHAQNLGMLGSCFCFSRVRQHEGLHMKLFPTIARDLADRDLRLRALLAEIITNNRSLRDTADIAEQWQKFIIETLSRLEGSSTGNVVVVIDALDEGGAEATRAAFLEVLAACDAKLPANIRILLTSRPLVDIGKVLKTAQHVQARSLDAIDAELTIRDIRLYISTRLKSLGDTFSDENLQRLAAKSDGVFEWARLACDFISHPISVIARKRLREIMSHSPGDGRTLLDAMYTTFLNELTKGSADVLAVFRSVMRQLLWLKKPLPISALDFMRARFPQEDDRYPVGDILQWMASLLSGTNEASIPVHPLHASFYDFLLDEDRSREFFIRQGDIHRDVAVASLSVMQAGLRFNICGLETSYVPNSEVADLERRVEESIPPHLLYACQFWATHLKDAGFDAGLAKLVGWLFTGEQILFWLEALGVSKLISEAHWALVSAEGWLQYEEVLMFIKDGIKFVENFSGIIDKSTPHLYLSALPFSPCRSIMARCLAKRFLGIAQVAVGQHDDWPRNQHVLQGHRDSVESVAFSPDGRHIVSGSSDNTIQLWDAQTGGQVGNPLQGHTDSVFSVAFSPDGRHIVTISSNDSLTIQLWDVQTGGQMGNPLQGHTDSVYSVAFSPDGRHIASGSADTTIRLWDAKTGGQVGNPLQGHTYSVYSVAFSPEGRYIVSGSVDYTIRLWDAHTGGQVGNPLQGHTLVTSVAFSPDGRHIVSGSFDETVRLWDAETGDQVGNPLQGHTSSVSSVAFSPDGRQIVSGSSDMTIQLWDAKTGAQVGKPLQGHTSSVWSVAFSPDGGHIVSGSNDKTIHLWDAQIGFQDKGKITTFTSNSVLPIHFSSSAAHALKDAQNLFIGLSNVEGDSRDLVSLQDNGWIVGPSGQLLLWIPPSYHKFFFYTPWTSLVIPRGCPELDLSKMAHGPAWYECYSAVPEAT</sequence>
<dbReference type="PRINTS" id="PR00320">
    <property type="entry name" value="GPROTEINBRPT"/>
</dbReference>
<evidence type="ECO:0000313" key="6">
    <source>
        <dbReference type="Proteomes" id="UP000053989"/>
    </source>
</evidence>
<feature type="repeat" description="WD" evidence="3">
    <location>
        <begin position="731"/>
        <end position="772"/>
    </location>
</feature>
<dbReference type="Gene3D" id="2.130.10.10">
    <property type="entry name" value="YVTN repeat-like/Quinoprotein amine dehydrogenase"/>
    <property type="match status" value="4"/>
</dbReference>
<dbReference type="InterPro" id="IPR019775">
    <property type="entry name" value="WD40_repeat_CS"/>
</dbReference>
<name>A0A0C3ANG9_9AGAM</name>
<feature type="repeat" description="WD" evidence="3">
    <location>
        <begin position="859"/>
        <end position="891"/>
    </location>
</feature>
<dbReference type="SUPFAM" id="SSF50998">
    <property type="entry name" value="Quinoprotein alcohol dehydrogenase-like"/>
    <property type="match status" value="1"/>
</dbReference>
<organism evidence="5 6">
    <name type="scientific">Scleroderma citrinum Foug A</name>
    <dbReference type="NCBI Taxonomy" id="1036808"/>
    <lineage>
        <taxon>Eukaryota</taxon>
        <taxon>Fungi</taxon>
        <taxon>Dikarya</taxon>
        <taxon>Basidiomycota</taxon>
        <taxon>Agaricomycotina</taxon>
        <taxon>Agaricomycetes</taxon>
        <taxon>Agaricomycetidae</taxon>
        <taxon>Boletales</taxon>
        <taxon>Sclerodermatineae</taxon>
        <taxon>Sclerodermataceae</taxon>
        <taxon>Scleroderma</taxon>
    </lineage>
</organism>
<feature type="repeat" description="WD" evidence="3">
    <location>
        <begin position="816"/>
        <end position="857"/>
    </location>
</feature>
<evidence type="ECO:0000259" key="4">
    <source>
        <dbReference type="Pfam" id="PF24883"/>
    </source>
</evidence>
<evidence type="ECO:0000256" key="1">
    <source>
        <dbReference type="ARBA" id="ARBA00022574"/>
    </source>
</evidence>
<dbReference type="InterPro" id="IPR015943">
    <property type="entry name" value="WD40/YVTN_repeat-like_dom_sf"/>
</dbReference>
<accession>A0A0C3ANG9</accession>
<dbReference type="PROSITE" id="PS50294">
    <property type="entry name" value="WD_REPEATS_REGION"/>
    <property type="match status" value="7"/>
</dbReference>
<gene>
    <name evidence="5" type="ORF">SCLCIDRAFT_110400</name>
</gene>
<dbReference type="SMART" id="SM00320">
    <property type="entry name" value="WD40"/>
    <property type="match status" value="7"/>
</dbReference>
<dbReference type="PANTHER" id="PTHR44129">
    <property type="entry name" value="WD REPEAT-CONTAINING PROTEIN POP1"/>
    <property type="match status" value="1"/>
</dbReference>
<dbReference type="EMBL" id="KN822017">
    <property type="protein sequence ID" value="KIM66522.1"/>
    <property type="molecule type" value="Genomic_DNA"/>
</dbReference>
<reference evidence="5 6" key="1">
    <citation type="submission" date="2014-04" db="EMBL/GenBank/DDBJ databases">
        <authorList>
            <consortium name="DOE Joint Genome Institute"/>
            <person name="Kuo A."/>
            <person name="Kohler A."/>
            <person name="Nagy L.G."/>
            <person name="Floudas D."/>
            <person name="Copeland A."/>
            <person name="Barry K.W."/>
            <person name="Cichocki N."/>
            <person name="Veneault-Fourrey C."/>
            <person name="LaButti K."/>
            <person name="Lindquist E.A."/>
            <person name="Lipzen A."/>
            <person name="Lundell T."/>
            <person name="Morin E."/>
            <person name="Murat C."/>
            <person name="Sun H."/>
            <person name="Tunlid A."/>
            <person name="Henrissat B."/>
            <person name="Grigoriev I.V."/>
            <person name="Hibbett D.S."/>
            <person name="Martin F."/>
            <person name="Nordberg H.P."/>
            <person name="Cantor M.N."/>
            <person name="Hua S.X."/>
        </authorList>
    </citation>
    <scope>NUCLEOTIDE SEQUENCE [LARGE SCALE GENOMIC DNA]</scope>
    <source>
        <strain evidence="5 6">Foug A</strain>
    </source>
</reference>
<dbReference type="Pfam" id="PF24883">
    <property type="entry name" value="NPHP3_N"/>
    <property type="match status" value="1"/>
</dbReference>
<dbReference type="InterPro" id="IPR027417">
    <property type="entry name" value="P-loop_NTPase"/>
</dbReference>
<evidence type="ECO:0000256" key="2">
    <source>
        <dbReference type="ARBA" id="ARBA00022737"/>
    </source>
</evidence>
<dbReference type="AlphaFoldDB" id="A0A0C3ANG9"/>
<keyword evidence="1 3" id="KW-0853">WD repeat</keyword>
<feature type="repeat" description="WD" evidence="3">
    <location>
        <begin position="688"/>
        <end position="729"/>
    </location>
</feature>
<dbReference type="SUPFAM" id="SSF52540">
    <property type="entry name" value="P-loop containing nucleoside triphosphate hydrolases"/>
    <property type="match status" value="1"/>
</dbReference>
<dbReference type="InterPro" id="IPR011047">
    <property type="entry name" value="Quinoprotein_ADH-like_sf"/>
</dbReference>
<dbReference type="InterPro" id="IPR050349">
    <property type="entry name" value="WD_LIS1/nudF_dynein_reg"/>
</dbReference>
<keyword evidence="6" id="KW-1185">Reference proteome</keyword>
<dbReference type="PROSITE" id="PS50082">
    <property type="entry name" value="WD_REPEATS_2"/>
    <property type="match status" value="7"/>
</dbReference>
<evidence type="ECO:0000256" key="3">
    <source>
        <dbReference type="PROSITE-ProRule" id="PRU00221"/>
    </source>
</evidence>